<dbReference type="InterPro" id="IPR005135">
    <property type="entry name" value="Endo/exonuclease/phosphatase"/>
</dbReference>
<feature type="signal peptide" evidence="1">
    <location>
        <begin position="1"/>
        <end position="29"/>
    </location>
</feature>
<reference evidence="3" key="1">
    <citation type="submission" date="2022-09" db="EMBL/GenBank/DDBJ databases">
        <title>Tahibacter sp. nov., isolated from a fresh water.</title>
        <authorList>
            <person name="Baek J.H."/>
            <person name="Lee J.K."/>
            <person name="Kim J.M."/>
            <person name="Jeon C.O."/>
        </authorList>
    </citation>
    <scope>NUCLEOTIDE SEQUENCE</scope>
    <source>
        <strain evidence="3">W38</strain>
    </source>
</reference>
<dbReference type="InterPro" id="IPR015919">
    <property type="entry name" value="Cadherin-like_sf"/>
</dbReference>
<dbReference type="EMBL" id="CP104694">
    <property type="protein sequence ID" value="UXI69858.1"/>
    <property type="molecule type" value="Genomic_DNA"/>
</dbReference>
<protein>
    <submittedName>
        <fullName evidence="3">Endonuclease/exonuclease/phosphatase family protein</fullName>
    </submittedName>
</protein>
<keyword evidence="3" id="KW-0378">Hydrolase</keyword>
<keyword evidence="3" id="KW-0255">Endonuclease</keyword>
<evidence type="ECO:0000313" key="4">
    <source>
        <dbReference type="Proteomes" id="UP001064632"/>
    </source>
</evidence>
<feature type="chain" id="PRO_5045936479" evidence="1">
    <location>
        <begin position="30"/>
        <end position="528"/>
    </location>
</feature>
<evidence type="ECO:0000259" key="2">
    <source>
        <dbReference type="Pfam" id="PF03372"/>
    </source>
</evidence>
<evidence type="ECO:0000313" key="3">
    <source>
        <dbReference type="EMBL" id="UXI69858.1"/>
    </source>
</evidence>
<accession>A0ABY6BIL8</accession>
<dbReference type="SUPFAM" id="SSF56219">
    <property type="entry name" value="DNase I-like"/>
    <property type="match status" value="1"/>
</dbReference>
<dbReference type="Proteomes" id="UP001064632">
    <property type="component" value="Chromosome"/>
</dbReference>
<sequence length="528" mass="56137">MWPISFRRGAIRCVALTLALLCMAPLARAAGTLTLDRATYEVGDTVQATYTTDTPGDKNWLGVYRQPGNGPVNGVYVGPSSTWTYATGASGVRSLPTQELTPGRHVVYFLLNDGYQSITTPVEFDLVPRSNVLPLAFLSDRLSERNARAGESYSGSIRASARSSNGPVVYSKVSGPAWLSVAANGDLSGSASAGDIGANTFSVQAVDAGGATVQSTLDIRVRPADEPRADQVRILSFNAWDGGSHVELGREKQLRVLFAESADIVAIQENAGNTAQALADALGWYHFSSGSNLAILSRYPIVSTHAVALGGSDAALGARIRIADFPTQEIIAWTTQLGFSPYPPHDACFGQLSASQLVQREHDSGRVAAANAILTGLSSQLQDPQADVVLAADLHSPSHRDWTEATTAAHCTVGPVMWPTTLAIESAGLADTYRRIHPDPAIAAGNTWSPVYPLQGGTSGPVEPQDRINYIFHRAANWATVASEAIVHGTPSAYPDVARNLWPSDHAAVLTTLEYRDPGDRVFTDGFE</sequence>
<evidence type="ECO:0000256" key="1">
    <source>
        <dbReference type="SAM" id="SignalP"/>
    </source>
</evidence>
<dbReference type="Gene3D" id="2.60.40.10">
    <property type="entry name" value="Immunoglobulins"/>
    <property type="match status" value="1"/>
</dbReference>
<feature type="domain" description="Endonuclease/exonuclease/phosphatase" evidence="2">
    <location>
        <begin position="254"/>
        <end position="506"/>
    </location>
</feature>
<name>A0ABY6BIL8_9GAMM</name>
<dbReference type="Gene3D" id="3.60.10.10">
    <property type="entry name" value="Endonuclease/exonuclease/phosphatase"/>
    <property type="match status" value="1"/>
</dbReference>
<keyword evidence="3" id="KW-0540">Nuclease</keyword>
<gene>
    <name evidence="3" type="ORF">N4264_09590</name>
</gene>
<dbReference type="InterPro" id="IPR036691">
    <property type="entry name" value="Endo/exonu/phosph_ase_sf"/>
</dbReference>
<dbReference type="Pfam" id="PF03372">
    <property type="entry name" value="Exo_endo_phos"/>
    <property type="match status" value="1"/>
</dbReference>
<keyword evidence="1" id="KW-0732">Signal</keyword>
<proteinExistence type="predicted"/>
<dbReference type="GO" id="GO:0004519">
    <property type="term" value="F:endonuclease activity"/>
    <property type="evidence" value="ECO:0007669"/>
    <property type="project" value="UniProtKB-KW"/>
</dbReference>
<dbReference type="PANTHER" id="PTHR41349:SF1">
    <property type="entry name" value="PROTEIN CBG08683"/>
    <property type="match status" value="1"/>
</dbReference>
<dbReference type="SUPFAM" id="SSF49313">
    <property type="entry name" value="Cadherin-like"/>
    <property type="match status" value="1"/>
</dbReference>
<dbReference type="Pfam" id="PF05345">
    <property type="entry name" value="He_PIG"/>
    <property type="match status" value="1"/>
</dbReference>
<dbReference type="RefSeq" id="WP_261696810.1">
    <property type="nucleotide sequence ID" value="NZ_CP104694.1"/>
</dbReference>
<dbReference type="InterPro" id="IPR013783">
    <property type="entry name" value="Ig-like_fold"/>
</dbReference>
<organism evidence="3 4">
    <name type="scientific">Tahibacter amnicola</name>
    <dbReference type="NCBI Taxonomy" id="2976241"/>
    <lineage>
        <taxon>Bacteria</taxon>
        <taxon>Pseudomonadati</taxon>
        <taxon>Pseudomonadota</taxon>
        <taxon>Gammaproteobacteria</taxon>
        <taxon>Lysobacterales</taxon>
        <taxon>Rhodanobacteraceae</taxon>
        <taxon>Tahibacter</taxon>
    </lineage>
</organism>
<keyword evidence="4" id="KW-1185">Reference proteome</keyword>
<dbReference type="PANTHER" id="PTHR41349">
    <property type="match status" value="1"/>
</dbReference>